<organism evidence="1 2">
    <name type="scientific">Phaseolus coccineus</name>
    <name type="common">Scarlet runner bean</name>
    <name type="synonym">Phaseolus multiflorus</name>
    <dbReference type="NCBI Taxonomy" id="3886"/>
    <lineage>
        <taxon>Eukaryota</taxon>
        <taxon>Viridiplantae</taxon>
        <taxon>Streptophyta</taxon>
        <taxon>Embryophyta</taxon>
        <taxon>Tracheophyta</taxon>
        <taxon>Spermatophyta</taxon>
        <taxon>Magnoliopsida</taxon>
        <taxon>eudicotyledons</taxon>
        <taxon>Gunneridae</taxon>
        <taxon>Pentapetalae</taxon>
        <taxon>rosids</taxon>
        <taxon>fabids</taxon>
        <taxon>Fabales</taxon>
        <taxon>Fabaceae</taxon>
        <taxon>Papilionoideae</taxon>
        <taxon>50 kb inversion clade</taxon>
        <taxon>NPAAA clade</taxon>
        <taxon>indigoferoid/millettioid clade</taxon>
        <taxon>Phaseoleae</taxon>
        <taxon>Phaseolus</taxon>
    </lineage>
</organism>
<accession>A0AAN9NJ53</accession>
<gene>
    <name evidence="1" type="ORF">VNO80_06905</name>
</gene>
<dbReference type="Proteomes" id="UP001374584">
    <property type="component" value="Unassembled WGS sequence"/>
</dbReference>
<dbReference type="Pfam" id="PF07816">
    <property type="entry name" value="DUF1645"/>
    <property type="match status" value="1"/>
</dbReference>
<reference evidence="1 2" key="1">
    <citation type="submission" date="2024-01" db="EMBL/GenBank/DDBJ databases">
        <title>The genomes of 5 underutilized Papilionoideae crops provide insights into root nodulation and disease resistanc.</title>
        <authorList>
            <person name="Jiang F."/>
        </authorList>
    </citation>
    <scope>NUCLEOTIDE SEQUENCE [LARGE SCALE GENOMIC DNA]</scope>
    <source>
        <strain evidence="1">JINMINGXINNONG_FW02</strain>
        <tissue evidence="1">Leaves</tissue>
    </source>
</reference>
<sequence>MCRDLLLKVAAEGFSVVPKRFRGKSFLQGSFPEVQGSVKNNGDGEGCAVPEWNLSFRSVESSGSVSRRRGPVSTHELHYTVNRAASMEMKKKTLLP</sequence>
<protein>
    <submittedName>
        <fullName evidence="1">Uncharacterized protein</fullName>
    </submittedName>
</protein>
<dbReference type="AlphaFoldDB" id="A0AAN9NJ53"/>
<dbReference type="EMBL" id="JAYMYR010000003">
    <property type="protein sequence ID" value="KAK7373495.1"/>
    <property type="molecule type" value="Genomic_DNA"/>
</dbReference>
<dbReference type="InterPro" id="IPR012442">
    <property type="entry name" value="DUF1645_plant"/>
</dbReference>
<name>A0AAN9NJ53_PHACN</name>
<evidence type="ECO:0000313" key="1">
    <source>
        <dbReference type="EMBL" id="KAK7373495.1"/>
    </source>
</evidence>
<keyword evidence="2" id="KW-1185">Reference proteome</keyword>
<comment type="caution">
    <text evidence="1">The sequence shown here is derived from an EMBL/GenBank/DDBJ whole genome shotgun (WGS) entry which is preliminary data.</text>
</comment>
<evidence type="ECO:0000313" key="2">
    <source>
        <dbReference type="Proteomes" id="UP001374584"/>
    </source>
</evidence>
<proteinExistence type="predicted"/>